<dbReference type="GO" id="GO:0008081">
    <property type="term" value="F:phosphoric diester hydrolase activity"/>
    <property type="evidence" value="ECO:0007669"/>
    <property type="project" value="InterPro"/>
</dbReference>
<dbReference type="CDD" id="cd08556">
    <property type="entry name" value="GDPD"/>
    <property type="match status" value="1"/>
</dbReference>
<dbReference type="PANTHER" id="PTHR46211:SF1">
    <property type="entry name" value="GLYCEROPHOSPHODIESTER PHOSPHODIESTERASE, CYTOPLASMIC"/>
    <property type="match status" value="1"/>
</dbReference>
<dbReference type="PROSITE" id="PS51704">
    <property type="entry name" value="GP_PDE"/>
    <property type="match status" value="1"/>
</dbReference>
<dbReference type="AlphaFoldDB" id="A0A542E1L6"/>
<evidence type="ECO:0000313" key="3">
    <source>
        <dbReference type="Proteomes" id="UP000317893"/>
    </source>
</evidence>
<dbReference type="EMBL" id="VFMN01000001">
    <property type="protein sequence ID" value="TQJ09215.1"/>
    <property type="molecule type" value="Genomic_DNA"/>
</dbReference>
<dbReference type="InterPro" id="IPR017946">
    <property type="entry name" value="PLC-like_Pdiesterase_TIM-brl"/>
</dbReference>
<dbReference type="Pfam" id="PF03009">
    <property type="entry name" value="GDPD"/>
    <property type="match status" value="1"/>
</dbReference>
<gene>
    <name evidence="2" type="ORF">FB458_2323</name>
</gene>
<evidence type="ECO:0000313" key="2">
    <source>
        <dbReference type="EMBL" id="TQJ09215.1"/>
    </source>
</evidence>
<dbReference type="OrthoDB" id="9758957at2"/>
<name>A0A542E1L6_9MICO</name>
<dbReference type="Proteomes" id="UP000317893">
    <property type="component" value="Unassembled WGS sequence"/>
</dbReference>
<keyword evidence="3" id="KW-1185">Reference proteome</keyword>
<dbReference type="PANTHER" id="PTHR46211">
    <property type="entry name" value="GLYCEROPHOSPHORYL DIESTER PHOSPHODIESTERASE"/>
    <property type="match status" value="1"/>
</dbReference>
<accession>A0A542E1L6</accession>
<dbReference type="RefSeq" id="WP_141848622.1">
    <property type="nucleotide sequence ID" value="NZ_BAAAPR010000005.1"/>
</dbReference>
<protein>
    <submittedName>
        <fullName evidence="2">Glycerophosphoryl diester phosphodiesterase</fullName>
    </submittedName>
</protein>
<evidence type="ECO:0000259" key="1">
    <source>
        <dbReference type="PROSITE" id="PS51704"/>
    </source>
</evidence>
<dbReference type="InterPro" id="IPR030395">
    <property type="entry name" value="GP_PDE_dom"/>
</dbReference>
<reference evidence="2 3" key="1">
    <citation type="submission" date="2019-06" db="EMBL/GenBank/DDBJ databases">
        <title>Sequencing the genomes of 1000 actinobacteria strains.</title>
        <authorList>
            <person name="Klenk H.-P."/>
        </authorList>
    </citation>
    <scope>NUCLEOTIDE SEQUENCE [LARGE SCALE GENOMIC DNA]</scope>
    <source>
        <strain evidence="2 3">DSM 18607</strain>
    </source>
</reference>
<organism evidence="2 3">
    <name type="scientific">Lapillicoccus jejuensis</name>
    <dbReference type="NCBI Taxonomy" id="402171"/>
    <lineage>
        <taxon>Bacteria</taxon>
        <taxon>Bacillati</taxon>
        <taxon>Actinomycetota</taxon>
        <taxon>Actinomycetes</taxon>
        <taxon>Micrococcales</taxon>
        <taxon>Intrasporangiaceae</taxon>
        <taxon>Lapillicoccus</taxon>
    </lineage>
</organism>
<dbReference type="SUPFAM" id="SSF51695">
    <property type="entry name" value="PLC-like phosphodiesterases"/>
    <property type="match status" value="1"/>
</dbReference>
<sequence>MTAAQTSVALPRVGQGRALAVGHRGDPVAHRENTLPAVRAAIEAGVDLVEVDLKTSADGVSVLLHDDRLTRLWELDRGVRELTAAELADLGGPTDRPGVGEAPYVPRLEQALRLLTGTSCGMLLDLTSAEWVPAALDTVRAAVAGGTVRPDQVAWCGGVDALRLVREADDTARVFLTWGEELRTGLPDDALVEELRPESFNPHWQGVVPRVREWCDERGLGLSCWTVDDRETVRRVLEEGAGSVTSNRVPQVVAEVAAWNAR</sequence>
<comment type="caution">
    <text evidence="2">The sequence shown here is derived from an EMBL/GenBank/DDBJ whole genome shotgun (WGS) entry which is preliminary data.</text>
</comment>
<feature type="domain" description="GP-PDE" evidence="1">
    <location>
        <begin position="18"/>
        <end position="256"/>
    </location>
</feature>
<proteinExistence type="predicted"/>
<dbReference type="Gene3D" id="3.20.20.190">
    <property type="entry name" value="Phosphatidylinositol (PI) phosphodiesterase"/>
    <property type="match status" value="1"/>
</dbReference>
<dbReference type="GO" id="GO:0006629">
    <property type="term" value="P:lipid metabolic process"/>
    <property type="evidence" value="ECO:0007669"/>
    <property type="project" value="InterPro"/>
</dbReference>